<gene>
    <name evidence="10" type="ORF">DPMN_057695</name>
</gene>
<dbReference type="InterPro" id="IPR008428">
    <property type="entry name" value="Chond_GalNAc"/>
</dbReference>
<keyword evidence="8 9" id="KW-0472">Membrane</keyword>
<dbReference type="GO" id="GO:0032580">
    <property type="term" value="C:Golgi cisterna membrane"/>
    <property type="evidence" value="ECO:0007669"/>
    <property type="project" value="UniProtKB-SubCell"/>
</dbReference>
<keyword evidence="5 9" id="KW-0735">Signal-anchor</keyword>
<evidence type="ECO:0000256" key="2">
    <source>
        <dbReference type="ARBA" id="ARBA00009239"/>
    </source>
</evidence>
<keyword evidence="11" id="KW-1185">Reference proteome</keyword>
<keyword evidence="4 9" id="KW-0812">Transmembrane</keyword>
<protein>
    <recommendedName>
        <fullName evidence="9">Hexosyltransferase</fullName>
        <ecNumber evidence="9">2.4.1.-</ecNumber>
    </recommendedName>
</protein>
<comment type="similarity">
    <text evidence="2 9">Belongs to the chondroitin N-acetylgalactosaminyltransferase family.</text>
</comment>
<reference evidence="10" key="2">
    <citation type="submission" date="2020-11" db="EMBL/GenBank/DDBJ databases">
        <authorList>
            <person name="McCartney M.A."/>
            <person name="Auch B."/>
            <person name="Kono T."/>
            <person name="Mallez S."/>
            <person name="Becker A."/>
            <person name="Gohl D.M."/>
            <person name="Silverstein K.A.T."/>
            <person name="Koren S."/>
            <person name="Bechman K.B."/>
            <person name="Herman A."/>
            <person name="Abrahante J.E."/>
            <person name="Garbe J."/>
        </authorList>
    </citation>
    <scope>NUCLEOTIDE SEQUENCE</scope>
    <source>
        <strain evidence="10">Duluth1</strain>
        <tissue evidence="10">Whole animal</tissue>
    </source>
</reference>
<dbReference type="EMBL" id="JAIWYP010000013">
    <property type="protein sequence ID" value="KAH3714992.1"/>
    <property type="molecule type" value="Genomic_DNA"/>
</dbReference>
<evidence type="ECO:0000313" key="10">
    <source>
        <dbReference type="EMBL" id="KAH3714992.1"/>
    </source>
</evidence>
<dbReference type="AlphaFoldDB" id="A0A9D4HCH0"/>
<name>A0A9D4HCH0_DREPO</name>
<accession>A0A9D4HCH0</accession>
<sequence length="828" mass="93996">MISILQKGWDLFMLVLGFPAQRAVCFRPHVLPIVIGLCLGITIHMMFAPFLEEGCTLHLQSANVKSASHGESHKALTGNDDFEARIVKTIPNITHVDASAARPKVARPRFITTELGIREKLFVAVFTSAYSIDKLGVALDKTLTNHVTKAIFFTIEKPKVIPTGLPTVAFSDSHNEMLPLHVLKYIKEHYAENYDFYLFLSDRTYLRADKYINLVEHISVRDDVYMGVPAMERKFCSLEGGVLLSQSVISQVLSRVDSCLGDVHPDNPSVTLGRCVHQTTQRNCAQKGGDQSLAYFHLEDFDYDADIDRLRDDPAFNASLTFYPMPDDIAHYKLHRYMCYVDLNETRSAIQTLERDIVQLSGQSPGGRGSLTWPLGVQPSYKPLNRFSVLQWTYFTETHLYLDNELTNIKEITGADRLDIADIKKFTMDSLSEKYYSRYELQRILNGYRRFDPTRGMEYVLDLQLTDRNHQNAETVKRVLIIRPLGKVELVPMPYVTENMMVNVILPLLPDEVGLFGVFIDSYARSCLQNKEDVRLIIALLYPNLAAGETRTKDLFGRPKALVSDFSKKFDTQGKLTWKALENVVSDIDVMDSLLPEFKTDSLILMTTVNMEMSTEITNSYFNRVRMNTIKGMQVFFPMGFWQHKPNLIYNKKPLPSSVEVGQKLGVFSPRSTQHASFYMSDYQTVRKLLLPSGSKSGDIFNMFLNYKNIHVFRAVEPNLKLKWMNLTCDPRVTTQKYQQCITRNLEGLASQHHLALLIFNQTDISKSRLMAVQGSKSLDRGRAESLQGDLPGGLSLPLQSLNQANMDPEPADPVAEDMLLVDIKKRS</sequence>
<evidence type="ECO:0000256" key="9">
    <source>
        <dbReference type="RuleBase" id="RU364016"/>
    </source>
</evidence>
<keyword evidence="6 9" id="KW-1133">Transmembrane helix</keyword>
<proteinExistence type="inferred from homology"/>
<dbReference type="EC" id="2.4.1.-" evidence="9"/>
<comment type="subcellular location">
    <subcellularLocation>
        <location evidence="1 9">Golgi apparatus</location>
        <location evidence="1 9">Golgi stack membrane</location>
        <topology evidence="1 9">Single-pass type II membrane protein</topology>
    </subcellularLocation>
</comment>
<dbReference type="PANTHER" id="PTHR12369">
    <property type="entry name" value="CHONDROITIN SYNTHASE"/>
    <property type="match status" value="1"/>
</dbReference>
<keyword evidence="7 9" id="KW-0333">Golgi apparatus</keyword>
<evidence type="ECO:0000256" key="3">
    <source>
        <dbReference type="ARBA" id="ARBA00022679"/>
    </source>
</evidence>
<comment type="caution">
    <text evidence="10">The sequence shown here is derived from an EMBL/GenBank/DDBJ whole genome shotgun (WGS) entry which is preliminary data.</text>
</comment>
<dbReference type="PANTHER" id="PTHR12369:SF13">
    <property type="entry name" value="HEXOSYLTRANSFERASE"/>
    <property type="match status" value="1"/>
</dbReference>
<organism evidence="10 11">
    <name type="scientific">Dreissena polymorpha</name>
    <name type="common">Zebra mussel</name>
    <name type="synonym">Mytilus polymorpha</name>
    <dbReference type="NCBI Taxonomy" id="45954"/>
    <lineage>
        <taxon>Eukaryota</taxon>
        <taxon>Metazoa</taxon>
        <taxon>Spiralia</taxon>
        <taxon>Lophotrochozoa</taxon>
        <taxon>Mollusca</taxon>
        <taxon>Bivalvia</taxon>
        <taxon>Autobranchia</taxon>
        <taxon>Heteroconchia</taxon>
        <taxon>Euheterodonta</taxon>
        <taxon>Imparidentia</taxon>
        <taxon>Neoheterodontei</taxon>
        <taxon>Myida</taxon>
        <taxon>Dreissenoidea</taxon>
        <taxon>Dreissenidae</taxon>
        <taxon>Dreissena</taxon>
    </lineage>
</organism>
<feature type="transmembrane region" description="Helical" evidence="9">
    <location>
        <begin position="30"/>
        <end position="51"/>
    </location>
</feature>
<dbReference type="Proteomes" id="UP000828390">
    <property type="component" value="Unassembled WGS sequence"/>
</dbReference>
<evidence type="ECO:0000256" key="5">
    <source>
        <dbReference type="ARBA" id="ARBA00022968"/>
    </source>
</evidence>
<evidence type="ECO:0000256" key="8">
    <source>
        <dbReference type="ARBA" id="ARBA00023136"/>
    </source>
</evidence>
<dbReference type="GO" id="GO:0047238">
    <property type="term" value="F:glucuronosyl-N-acetylgalactosaminyl-proteoglycan 4-beta-N-acetylgalactosaminyltransferase activity"/>
    <property type="evidence" value="ECO:0007669"/>
    <property type="project" value="TreeGrafter"/>
</dbReference>
<evidence type="ECO:0000256" key="7">
    <source>
        <dbReference type="ARBA" id="ARBA00023034"/>
    </source>
</evidence>
<dbReference type="Pfam" id="PF05679">
    <property type="entry name" value="CHGN"/>
    <property type="match status" value="1"/>
</dbReference>
<dbReference type="Gene3D" id="3.90.550.50">
    <property type="match status" value="1"/>
</dbReference>
<evidence type="ECO:0000313" key="11">
    <source>
        <dbReference type="Proteomes" id="UP000828390"/>
    </source>
</evidence>
<dbReference type="OrthoDB" id="9985088at2759"/>
<evidence type="ECO:0000256" key="6">
    <source>
        <dbReference type="ARBA" id="ARBA00022989"/>
    </source>
</evidence>
<dbReference type="InterPro" id="IPR051227">
    <property type="entry name" value="CS_glycosyltransferase"/>
</dbReference>
<evidence type="ECO:0000256" key="1">
    <source>
        <dbReference type="ARBA" id="ARBA00004447"/>
    </source>
</evidence>
<keyword evidence="3 9" id="KW-0808">Transferase</keyword>
<reference evidence="10" key="1">
    <citation type="journal article" date="2019" name="bioRxiv">
        <title>The Genome of the Zebra Mussel, Dreissena polymorpha: A Resource for Invasive Species Research.</title>
        <authorList>
            <person name="McCartney M.A."/>
            <person name="Auch B."/>
            <person name="Kono T."/>
            <person name="Mallez S."/>
            <person name="Zhang Y."/>
            <person name="Obille A."/>
            <person name="Becker A."/>
            <person name="Abrahante J.E."/>
            <person name="Garbe J."/>
            <person name="Badalamenti J.P."/>
            <person name="Herman A."/>
            <person name="Mangelson H."/>
            <person name="Liachko I."/>
            <person name="Sullivan S."/>
            <person name="Sone E.D."/>
            <person name="Koren S."/>
            <person name="Silverstein K.A.T."/>
            <person name="Beckman K.B."/>
            <person name="Gohl D.M."/>
        </authorList>
    </citation>
    <scope>NUCLEOTIDE SEQUENCE</scope>
    <source>
        <strain evidence="10">Duluth1</strain>
        <tissue evidence="10">Whole animal</tissue>
    </source>
</reference>
<evidence type="ECO:0000256" key="4">
    <source>
        <dbReference type="ARBA" id="ARBA00022692"/>
    </source>
</evidence>